<organism evidence="2">
    <name type="scientific">Tanacetum cinerariifolium</name>
    <name type="common">Dalmatian daisy</name>
    <name type="synonym">Chrysanthemum cinerariifolium</name>
    <dbReference type="NCBI Taxonomy" id="118510"/>
    <lineage>
        <taxon>Eukaryota</taxon>
        <taxon>Viridiplantae</taxon>
        <taxon>Streptophyta</taxon>
        <taxon>Embryophyta</taxon>
        <taxon>Tracheophyta</taxon>
        <taxon>Spermatophyta</taxon>
        <taxon>Magnoliopsida</taxon>
        <taxon>eudicotyledons</taxon>
        <taxon>Gunneridae</taxon>
        <taxon>Pentapetalae</taxon>
        <taxon>asterids</taxon>
        <taxon>campanulids</taxon>
        <taxon>Asterales</taxon>
        <taxon>Asteraceae</taxon>
        <taxon>Asteroideae</taxon>
        <taxon>Anthemideae</taxon>
        <taxon>Anthemidinae</taxon>
        <taxon>Tanacetum</taxon>
    </lineage>
</organism>
<comment type="caution">
    <text evidence="2">The sequence shown here is derived from an EMBL/GenBank/DDBJ whole genome shotgun (WGS) entry which is preliminary data.</text>
</comment>
<protein>
    <submittedName>
        <fullName evidence="2">Uncharacterized protein</fullName>
    </submittedName>
</protein>
<reference evidence="2" key="1">
    <citation type="journal article" date="2019" name="Sci. Rep.">
        <title>Draft genome of Tanacetum cinerariifolium, the natural source of mosquito coil.</title>
        <authorList>
            <person name="Yamashiro T."/>
            <person name="Shiraishi A."/>
            <person name="Satake H."/>
            <person name="Nakayama K."/>
        </authorList>
    </citation>
    <scope>NUCLEOTIDE SEQUENCE</scope>
</reference>
<proteinExistence type="predicted"/>
<gene>
    <name evidence="2" type="ORF">Tci_610443</name>
</gene>
<accession>A0A699JIV8</accession>
<feature type="region of interest" description="Disordered" evidence="1">
    <location>
        <begin position="27"/>
        <end position="47"/>
    </location>
</feature>
<dbReference type="EMBL" id="BKCJ010414833">
    <property type="protein sequence ID" value="GFA38471.1"/>
    <property type="molecule type" value="Genomic_DNA"/>
</dbReference>
<dbReference type="AlphaFoldDB" id="A0A699JIV8"/>
<name>A0A699JIV8_TANCI</name>
<evidence type="ECO:0000313" key="2">
    <source>
        <dbReference type="EMBL" id="GFA38471.1"/>
    </source>
</evidence>
<sequence length="220" mass="24496">MSANDKTGLGYDSQLSENKMPKYEIFKTASDSSVSEIDEDNNQEKERNKVGISVNHLIKDCTFYENKMVKKSMVNKGEGTGQREVRPMWNNARRVNHHNFSKMTHPHPKRNFVLTSVATKSGKVLVNAAKQNSAASTSTARSKVNTTAIRPNVNAKSSYFKPHFPKRRHFNQRSAAKTYTFSRKINTAKGKNVTIAMLKAIVNAAEGKKETAVKTSAGCV</sequence>
<evidence type="ECO:0000256" key="1">
    <source>
        <dbReference type="SAM" id="MobiDB-lite"/>
    </source>
</evidence>